<keyword evidence="2" id="KW-0378">Hydrolase</keyword>
<reference evidence="2 3" key="1">
    <citation type="submission" date="2023-11" db="EMBL/GenBank/DDBJ databases">
        <title>Arctic aerobic anoxygenic photoheterotroph Sediminicoccus rosea KRV36 adapts its photosynthesis to long days of polar summer.</title>
        <authorList>
            <person name="Tomasch J."/>
            <person name="Kopejtka K."/>
            <person name="Bily T."/>
            <person name="Gardiner A.T."/>
            <person name="Gardian Z."/>
            <person name="Shivaramu S."/>
            <person name="Koblizek M."/>
            <person name="Engelhardt F."/>
            <person name="Kaftan D."/>
        </authorList>
    </citation>
    <scope>NUCLEOTIDE SEQUENCE [LARGE SCALE GENOMIC DNA]</scope>
    <source>
        <strain evidence="2 3">R-30</strain>
    </source>
</reference>
<gene>
    <name evidence="2" type="ORF">R9Z33_19315</name>
</gene>
<evidence type="ECO:0000313" key="2">
    <source>
        <dbReference type="EMBL" id="WPB84234.1"/>
    </source>
</evidence>
<evidence type="ECO:0000313" key="3">
    <source>
        <dbReference type="Proteomes" id="UP001305521"/>
    </source>
</evidence>
<dbReference type="InterPro" id="IPR029058">
    <property type="entry name" value="AB_hydrolase_fold"/>
</dbReference>
<dbReference type="Proteomes" id="UP001305521">
    <property type="component" value="Chromosome"/>
</dbReference>
<dbReference type="GO" id="GO:0016787">
    <property type="term" value="F:hydrolase activity"/>
    <property type="evidence" value="ECO:0007669"/>
    <property type="project" value="UniProtKB-KW"/>
</dbReference>
<proteinExistence type="predicted"/>
<name>A0ABZ0PEZ7_9PROT</name>
<dbReference type="InterPro" id="IPR002925">
    <property type="entry name" value="Dienelactn_hydro"/>
</dbReference>
<dbReference type="RefSeq" id="WP_318648190.1">
    <property type="nucleotide sequence ID" value="NZ_CP137852.1"/>
</dbReference>
<dbReference type="Gene3D" id="3.40.50.1820">
    <property type="entry name" value="alpha/beta hydrolase"/>
    <property type="match status" value="1"/>
</dbReference>
<dbReference type="EMBL" id="CP137852">
    <property type="protein sequence ID" value="WPB84234.1"/>
    <property type="molecule type" value="Genomic_DNA"/>
</dbReference>
<evidence type="ECO:0000259" key="1">
    <source>
        <dbReference type="Pfam" id="PF01738"/>
    </source>
</evidence>
<organism evidence="2 3">
    <name type="scientific">Sediminicoccus rosea</name>
    <dbReference type="NCBI Taxonomy" id="1225128"/>
    <lineage>
        <taxon>Bacteria</taxon>
        <taxon>Pseudomonadati</taxon>
        <taxon>Pseudomonadota</taxon>
        <taxon>Alphaproteobacteria</taxon>
        <taxon>Acetobacterales</taxon>
        <taxon>Roseomonadaceae</taxon>
        <taxon>Sediminicoccus</taxon>
    </lineage>
</organism>
<dbReference type="Pfam" id="PF01738">
    <property type="entry name" value="DLH"/>
    <property type="match status" value="1"/>
</dbReference>
<protein>
    <submittedName>
        <fullName evidence="2">Dienelactone hydrolase family protein</fullName>
    </submittedName>
</protein>
<keyword evidence="3" id="KW-1185">Reference proteome</keyword>
<feature type="domain" description="Dienelactone hydrolase" evidence="1">
    <location>
        <begin position="109"/>
        <end position="213"/>
    </location>
</feature>
<accession>A0ABZ0PEZ7</accession>
<dbReference type="SUPFAM" id="SSF53474">
    <property type="entry name" value="alpha/beta-Hydrolases"/>
    <property type="match status" value="1"/>
</dbReference>
<sequence>MFPSRENHVAHSNPGLISGLLAAGLFLMGAQPLAAREAPAEPLEEVEAFVAGEAHGTLVLPLGATDRQTPAIVILADGETPDGRAAPYLDQLLGAGLAVLEMATLPGDSLEAVLVALARHPRVLGERIGLLGFGLGARQVAALPDPMAARALLYPGCAGMAPAAMPGQAVLLMHGDADAANPAPDCARLGEALTTAGARLRLRLLPGASYAWDRPAFAGEGHARLPRPDGAGRVEAHAWPEMTALSAAEVAGFFAASLLGARP</sequence>